<reference evidence="1" key="1">
    <citation type="submission" date="2019-08" db="EMBL/GenBank/DDBJ databases">
        <authorList>
            <person name="Kucharzyk K."/>
            <person name="Murdoch R.W."/>
            <person name="Higgins S."/>
            <person name="Loffler F."/>
        </authorList>
    </citation>
    <scope>NUCLEOTIDE SEQUENCE</scope>
</reference>
<proteinExistence type="predicted"/>
<protein>
    <submittedName>
        <fullName evidence="1">Uncharacterized protein</fullName>
    </submittedName>
</protein>
<name>A0A645IZ80_9ZZZZ</name>
<dbReference type="InterPro" id="IPR038312">
    <property type="entry name" value="DUF5063_sf"/>
</dbReference>
<dbReference type="EMBL" id="VSSQ01127450">
    <property type="protein sequence ID" value="MPN56745.1"/>
    <property type="molecule type" value="Genomic_DNA"/>
</dbReference>
<dbReference type="Gene3D" id="1.20.120.1550">
    <property type="entry name" value="Protein of unknown function DUF5063"/>
    <property type="match status" value="1"/>
</dbReference>
<evidence type="ECO:0000313" key="1">
    <source>
        <dbReference type="EMBL" id="MPN56745.1"/>
    </source>
</evidence>
<comment type="caution">
    <text evidence="1">The sequence shown here is derived from an EMBL/GenBank/DDBJ whole genome shotgun (WGS) entry which is preliminary data.</text>
</comment>
<dbReference type="InterPro" id="IPR032025">
    <property type="entry name" value="DUF5063"/>
</dbReference>
<sequence length="107" mass="12156">MSLSVTPIAAFISENLADIYQELKDFAANYQLADTDVMNDALVTCLETFGEHWGQKVLNALRALHNIKYNDGSPDESLEDVDSKKRKMNKNTFLGFLREDDDVNSYF</sequence>
<dbReference type="AlphaFoldDB" id="A0A645IZ80"/>
<organism evidence="1">
    <name type="scientific">bioreactor metagenome</name>
    <dbReference type="NCBI Taxonomy" id="1076179"/>
    <lineage>
        <taxon>unclassified sequences</taxon>
        <taxon>metagenomes</taxon>
        <taxon>ecological metagenomes</taxon>
    </lineage>
</organism>
<dbReference type="Pfam" id="PF16702">
    <property type="entry name" value="DUF5063"/>
    <property type="match status" value="1"/>
</dbReference>
<accession>A0A645IZ80</accession>
<gene>
    <name evidence="1" type="ORF">SDC9_204437</name>
</gene>